<protein>
    <submittedName>
        <fullName evidence="7">Uncharacterized protein</fullName>
    </submittedName>
</protein>
<evidence type="ECO:0000256" key="3">
    <source>
        <dbReference type="ARBA" id="ARBA00022692"/>
    </source>
</evidence>
<proteinExistence type="inferred from homology"/>
<dbReference type="GO" id="GO:0016020">
    <property type="term" value="C:membrane"/>
    <property type="evidence" value="ECO:0007669"/>
    <property type="project" value="UniProtKB-SubCell"/>
</dbReference>
<accession>A0A822Z586</accession>
<evidence type="ECO:0000256" key="1">
    <source>
        <dbReference type="ARBA" id="ARBA00004141"/>
    </source>
</evidence>
<evidence type="ECO:0000313" key="7">
    <source>
        <dbReference type="EMBL" id="DAD40242.1"/>
    </source>
</evidence>
<keyword evidence="5 6" id="KW-0472">Membrane</keyword>
<name>A0A822Z586_NELNU</name>
<dbReference type="AlphaFoldDB" id="A0A822Z586"/>
<comment type="subcellular location">
    <subcellularLocation>
        <location evidence="1">Membrane</location>
        <topology evidence="1">Multi-pass membrane protein</topology>
    </subcellularLocation>
</comment>
<evidence type="ECO:0000256" key="6">
    <source>
        <dbReference type="SAM" id="Phobius"/>
    </source>
</evidence>
<keyword evidence="3 6" id="KW-0812">Transmembrane</keyword>
<dbReference type="Pfam" id="PF00335">
    <property type="entry name" value="Tetraspanin"/>
    <property type="match status" value="1"/>
</dbReference>
<dbReference type="GO" id="GO:0009734">
    <property type="term" value="P:auxin-activated signaling pathway"/>
    <property type="evidence" value="ECO:0007669"/>
    <property type="project" value="InterPro"/>
</dbReference>
<feature type="transmembrane region" description="Helical" evidence="6">
    <location>
        <begin position="62"/>
        <end position="85"/>
    </location>
</feature>
<reference evidence="7 8" key="1">
    <citation type="journal article" date="2020" name="Mol. Biol. Evol.">
        <title>Distinct Expression and Methylation Patterns for Genes with Different Fates following a Single Whole-Genome Duplication in Flowering Plants.</title>
        <authorList>
            <person name="Shi T."/>
            <person name="Rahmani R.S."/>
            <person name="Gugger P.F."/>
            <person name="Wang M."/>
            <person name="Li H."/>
            <person name="Zhang Y."/>
            <person name="Li Z."/>
            <person name="Wang Q."/>
            <person name="Van de Peer Y."/>
            <person name="Marchal K."/>
            <person name="Chen J."/>
        </authorList>
    </citation>
    <scope>NUCLEOTIDE SEQUENCE [LARGE SCALE GENOMIC DNA]</scope>
    <source>
        <tissue evidence="7">Leaf</tissue>
    </source>
</reference>
<gene>
    <name evidence="7" type="ORF">HUJ06_014565</name>
</gene>
<dbReference type="Proteomes" id="UP000607653">
    <property type="component" value="Unassembled WGS sequence"/>
</dbReference>
<dbReference type="PANTHER" id="PTHR32191">
    <property type="entry name" value="TETRASPANIN-8-RELATED"/>
    <property type="match status" value="1"/>
</dbReference>
<evidence type="ECO:0000256" key="4">
    <source>
        <dbReference type="ARBA" id="ARBA00022989"/>
    </source>
</evidence>
<dbReference type="InterPro" id="IPR018499">
    <property type="entry name" value="Tetraspanin/Peripherin"/>
</dbReference>
<evidence type="ECO:0000256" key="2">
    <source>
        <dbReference type="ARBA" id="ARBA00006840"/>
    </source>
</evidence>
<comment type="caution">
    <text evidence="7">The sequence shown here is derived from an EMBL/GenBank/DDBJ whole genome shotgun (WGS) entry which is preliminary data.</text>
</comment>
<keyword evidence="8" id="KW-1185">Reference proteome</keyword>
<evidence type="ECO:0000313" key="8">
    <source>
        <dbReference type="Proteomes" id="UP000607653"/>
    </source>
</evidence>
<evidence type="ECO:0000256" key="5">
    <source>
        <dbReference type="ARBA" id="ARBA00023136"/>
    </source>
</evidence>
<keyword evidence="4 6" id="KW-1133">Transmembrane helix</keyword>
<dbReference type="InterPro" id="IPR044991">
    <property type="entry name" value="TET_plant"/>
</dbReference>
<feature type="transmembrane region" description="Helical" evidence="6">
    <location>
        <begin position="38"/>
        <end position="55"/>
    </location>
</feature>
<dbReference type="EMBL" id="DUZY01000005">
    <property type="protein sequence ID" value="DAD40242.1"/>
    <property type="molecule type" value="Genomic_DNA"/>
</dbReference>
<organism evidence="7 8">
    <name type="scientific">Nelumbo nucifera</name>
    <name type="common">Sacred lotus</name>
    <dbReference type="NCBI Taxonomy" id="4432"/>
    <lineage>
        <taxon>Eukaryota</taxon>
        <taxon>Viridiplantae</taxon>
        <taxon>Streptophyta</taxon>
        <taxon>Embryophyta</taxon>
        <taxon>Tracheophyta</taxon>
        <taxon>Spermatophyta</taxon>
        <taxon>Magnoliopsida</taxon>
        <taxon>Proteales</taxon>
        <taxon>Nelumbonaceae</taxon>
        <taxon>Nelumbo</taxon>
    </lineage>
</organism>
<sequence length="90" mass="10143">MKFVVLLFSISILGGGIWLANRASTDSEKFLEKSIISLGVFLMFVSLAGLIGACYKVSWLLWIYLYVMFLLIVLLFCFTIFTFVVTNKSA</sequence>
<comment type="similarity">
    <text evidence="2">Belongs to the tetraspanin (TM4SF) family.</text>
</comment>